<feature type="transmembrane region" description="Helical" evidence="1">
    <location>
        <begin position="25"/>
        <end position="46"/>
    </location>
</feature>
<proteinExistence type="predicted"/>
<sequence>MLAVGVAGGLGLAAAVGRMSLRAVAIASAAACAATVGVVVVVWAAFRPLPVQLAGRDALVVAVALLALFVAVAVAARSSGRRRTVAAVLAACALCASAVGVVNRDVGRYPTLGALAGHRPPPTARLADFDAVPGPQQRVQTGSPTAAVWQSPVRRTLDGMVTHAEIPGIVSGFTARPALVYLPPAYLDTPRPLLPVLVLVAGDPGQPDDWLGNGLAETVTAFAAAHDGLAPVVVVPDALGATDAVPLCLDSRLGNVDTYLAVDVPAWVAGHLQVDDAAQARAIGGYSYGGTCAIQLATNHPDVYPTFLDMSGQDEPSLGEHAATVAATFGGDESAFATVSAREVLAKHLRPGVSGVFVVGADDDEYRPQQRRMYDAARAAGMDVRYYELPGGHSGQVWVPGFAGELDWLARRTGLLPPVE</sequence>
<organism evidence="2 3">
    <name type="scientific">Rhodococcus spelaei</name>
    <dbReference type="NCBI Taxonomy" id="2546320"/>
    <lineage>
        <taxon>Bacteria</taxon>
        <taxon>Bacillati</taxon>
        <taxon>Actinomycetota</taxon>
        <taxon>Actinomycetes</taxon>
        <taxon>Mycobacteriales</taxon>
        <taxon>Nocardiaceae</taxon>
        <taxon>Rhodococcus</taxon>
    </lineage>
</organism>
<evidence type="ECO:0000256" key="1">
    <source>
        <dbReference type="SAM" id="Phobius"/>
    </source>
</evidence>
<dbReference type="OrthoDB" id="3723842at2"/>
<keyword evidence="1" id="KW-1133">Transmembrane helix</keyword>
<dbReference type="Gene3D" id="3.40.50.1820">
    <property type="entry name" value="alpha/beta hydrolase"/>
    <property type="match status" value="1"/>
</dbReference>
<reference evidence="2 3" key="1">
    <citation type="submission" date="2019-06" db="EMBL/GenBank/DDBJ databases">
        <title>Rhodococcus spaelei sp. nov., isolated from a cave.</title>
        <authorList>
            <person name="Lee S.D."/>
        </authorList>
    </citation>
    <scope>NUCLEOTIDE SEQUENCE [LARGE SCALE GENOMIC DNA]</scope>
    <source>
        <strain evidence="2 3">C9-5</strain>
    </source>
</reference>
<dbReference type="PANTHER" id="PTHR48098">
    <property type="entry name" value="ENTEROCHELIN ESTERASE-RELATED"/>
    <property type="match status" value="1"/>
</dbReference>
<dbReference type="EMBL" id="VIGH01000008">
    <property type="protein sequence ID" value="TQF66493.1"/>
    <property type="molecule type" value="Genomic_DNA"/>
</dbReference>
<dbReference type="SUPFAM" id="SSF53474">
    <property type="entry name" value="alpha/beta-Hydrolases"/>
    <property type="match status" value="1"/>
</dbReference>
<keyword evidence="1" id="KW-0812">Transmembrane</keyword>
<comment type="caution">
    <text evidence="2">The sequence shown here is derived from an EMBL/GenBank/DDBJ whole genome shotgun (WGS) entry which is preliminary data.</text>
</comment>
<keyword evidence="1" id="KW-0472">Membrane</keyword>
<dbReference type="InterPro" id="IPR050583">
    <property type="entry name" value="Mycobacterial_A85_antigen"/>
</dbReference>
<evidence type="ECO:0000313" key="3">
    <source>
        <dbReference type="Proteomes" id="UP000316256"/>
    </source>
</evidence>
<dbReference type="AlphaFoldDB" id="A0A541B2E2"/>
<evidence type="ECO:0000313" key="2">
    <source>
        <dbReference type="EMBL" id="TQF66493.1"/>
    </source>
</evidence>
<dbReference type="InterPro" id="IPR029058">
    <property type="entry name" value="AB_hydrolase_fold"/>
</dbReference>
<dbReference type="Proteomes" id="UP000316256">
    <property type="component" value="Unassembled WGS sequence"/>
</dbReference>
<dbReference type="GO" id="GO:0016747">
    <property type="term" value="F:acyltransferase activity, transferring groups other than amino-acyl groups"/>
    <property type="evidence" value="ECO:0007669"/>
    <property type="project" value="TreeGrafter"/>
</dbReference>
<dbReference type="InterPro" id="IPR000801">
    <property type="entry name" value="Esterase-like"/>
</dbReference>
<name>A0A541B2E2_9NOCA</name>
<feature type="transmembrane region" description="Helical" evidence="1">
    <location>
        <begin position="58"/>
        <end position="78"/>
    </location>
</feature>
<dbReference type="PANTHER" id="PTHR48098:SF1">
    <property type="entry name" value="DIACYLGLYCEROL ACYLTRANSFERASE_MYCOLYLTRANSFERASE AG85A"/>
    <property type="match status" value="1"/>
</dbReference>
<gene>
    <name evidence="2" type="ORF">FK531_17050</name>
</gene>
<keyword evidence="3" id="KW-1185">Reference proteome</keyword>
<protein>
    <submittedName>
        <fullName evidence="2">Esterase</fullName>
    </submittedName>
</protein>
<feature type="transmembrane region" description="Helical" evidence="1">
    <location>
        <begin position="84"/>
        <end position="102"/>
    </location>
</feature>
<accession>A0A541B2E2</accession>
<dbReference type="Pfam" id="PF00756">
    <property type="entry name" value="Esterase"/>
    <property type="match status" value="1"/>
</dbReference>